<accession>A0A6A6WCX7</accession>
<gene>
    <name evidence="1" type="ORF">EJ05DRAFT_509837</name>
</gene>
<dbReference type="RefSeq" id="XP_033601412.1">
    <property type="nucleotide sequence ID" value="XM_033748129.1"/>
</dbReference>
<keyword evidence="2" id="KW-1185">Reference proteome</keyword>
<dbReference type="GeneID" id="54489183"/>
<dbReference type="EMBL" id="ML996570">
    <property type="protein sequence ID" value="KAF2758961.1"/>
    <property type="molecule type" value="Genomic_DNA"/>
</dbReference>
<evidence type="ECO:0000313" key="2">
    <source>
        <dbReference type="Proteomes" id="UP000799437"/>
    </source>
</evidence>
<sequence>MSDHSPVRVIIAVCVTNIPGEIGYRVTKLGEMFSRSVLNRPLQREMSATVRFDYAHFLEGFDSEEPVTKHFVYDFNVNGAITRSSLKDIPHPYYIATWEAGDTVCFIKRKSVSNSPGVIDRTSFLPWGGPGYCAFLAEHETLLTSI</sequence>
<dbReference type="Proteomes" id="UP000799437">
    <property type="component" value="Unassembled WGS sequence"/>
</dbReference>
<dbReference type="OrthoDB" id="4297596at2759"/>
<name>A0A6A6WCX7_9PEZI</name>
<organism evidence="1 2">
    <name type="scientific">Pseudovirgaria hyperparasitica</name>
    <dbReference type="NCBI Taxonomy" id="470096"/>
    <lineage>
        <taxon>Eukaryota</taxon>
        <taxon>Fungi</taxon>
        <taxon>Dikarya</taxon>
        <taxon>Ascomycota</taxon>
        <taxon>Pezizomycotina</taxon>
        <taxon>Dothideomycetes</taxon>
        <taxon>Dothideomycetes incertae sedis</taxon>
        <taxon>Acrospermales</taxon>
        <taxon>Acrospermaceae</taxon>
        <taxon>Pseudovirgaria</taxon>
    </lineage>
</organism>
<evidence type="ECO:0000313" key="1">
    <source>
        <dbReference type="EMBL" id="KAF2758961.1"/>
    </source>
</evidence>
<dbReference type="AlphaFoldDB" id="A0A6A6WCX7"/>
<protein>
    <submittedName>
        <fullName evidence="1">Uncharacterized protein</fullName>
    </submittedName>
</protein>
<reference evidence="1" key="1">
    <citation type="journal article" date="2020" name="Stud. Mycol.">
        <title>101 Dothideomycetes genomes: a test case for predicting lifestyles and emergence of pathogens.</title>
        <authorList>
            <person name="Haridas S."/>
            <person name="Albert R."/>
            <person name="Binder M."/>
            <person name="Bloem J."/>
            <person name="Labutti K."/>
            <person name="Salamov A."/>
            <person name="Andreopoulos B."/>
            <person name="Baker S."/>
            <person name="Barry K."/>
            <person name="Bills G."/>
            <person name="Bluhm B."/>
            <person name="Cannon C."/>
            <person name="Castanera R."/>
            <person name="Culley D."/>
            <person name="Daum C."/>
            <person name="Ezra D."/>
            <person name="Gonzalez J."/>
            <person name="Henrissat B."/>
            <person name="Kuo A."/>
            <person name="Liang C."/>
            <person name="Lipzen A."/>
            <person name="Lutzoni F."/>
            <person name="Magnuson J."/>
            <person name="Mondo S."/>
            <person name="Nolan M."/>
            <person name="Ohm R."/>
            <person name="Pangilinan J."/>
            <person name="Park H.-J."/>
            <person name="Ramirez L."/>
            <person name="Alfaro M."/>
            <person name="Sun H."/>
            <person name="Tritt A."/>
            <person name="Yoshinaga Y."/>
            <person name="Zwiers L.-H."/>
            <person name="Turgeon B."/>
            <person name="Goodwin S."/>
            <person name="Spatafora J."/>
            <person name="Crous P."/>
            <person name="Grigoriev I."/>
        </authorList>
    </citation>
    <scope>NUCLEOTIDE SEQUENCE</scope>
    <source>
        <strain evidence="1">CBS 121739</strain>
    </source>
</reference>
<proteinExistence type="predicted"/>